<accession>A0A8K0UP37</accession>
<proteinExistence type="predicted"/>
<dbReference type="Proteomes" id="UP000813824">
    <property type="component" value="Unassembled WGS sequence"/>
</dbReference>
<gene>
    <name evidence="1" type="ORF">BXZ70DRAFT_907034</name>
</gene>
<comment type="caution">
    <text evidence="1">The sequence shown here is derived from an EMBL/GenBank/DDBJ whole genome shotgun (WGS) entry which is preliminary data.</text>
</comment>
<protein>
    <submittedName>
        <fullName evidence="1">Uncharacterized protein</fullName>
    </submittedName>
</protein>
<sequence length="206" mass="22742">MFLATIILQRAVKCVRQNEWLNWPNMRRDTKPVQAAEFAVEYTGVSGKWLNWPNMRRDIKPVQAAEFAVEYTAAGGEVCVQAADLGGVYAGAGSVRANRVMAEHAARYKASTGGRICGGVYCGEQQSVRAKISGKIGGTCGEIQSQYRRRDLWWSIPPVINYMVSGQPTSVKYLVGTSQAYSAAPEKAYFFGKHRAGVVKLHENQF</sequence>
<evidence type="ECO:0000313" key="2">
    <source>
        <dbReference type="Proteomes" id="UP000813824"/>
    </source>
</evidence>
<name>A0A8K0UP37_9AGAR</name>
<dbReference type="EMBL" id="JAEVFJ010000014">
    <property type="protein sequence ID" value="KAH8100866.1"/>
    <property type="molecule type" value="Genomic_DNA"/>
</dbReference>
<keyword evidence="2" id="KW-1185">Reference proteome</keyword>
<evidence type="ECO:0000313" key="1">
    <source>
        <dbReference type="EMBL" id="KAH8100866.1"/>
    </source>
</evidence>
<dbReference type="AlphaFoldDB" id="A0A8K0UP37"/>
<organism evidence="1 2">
    <name type="scientific">Cristinia sonorae</name>
    <dbReference type="NCBI Taxonomy" id="1940300"/>
    <lineage>
        <taxon>Eukaryota</taxon>
        <taxon>Fungi</taxon>
        <taxon>Dikarya</taxon>
        <taxon>Basidiomycota</taxon>
        <taxon>Agaricomycotina</taxon>
        <taxon>Agaricomycetes</taxon>
        <taxon>Agaricomycetidae</taxon>
        <taxon>Agaricales</taxon>
        <taxon>Pleurotineae</taxon>
        <taxon>Stephanosporaceae</taxon>
        <taxon>Cristinia</taxon>
    </lineage>
</organism>
<reference evidence="1" key="1">
    <citation type="journal article" date="2021" name="New Phytol.">
        <title>Evolutionary innovations through gain and loss of genes in the ectomycorrhizal Boletales.</title>
        <authorList>
            <person name="Wu G."/>
            <person name="Miyauchi S."/>
            <person name="Morin E."/>
            <person name="Kuo A."/>
            <person name="Drula E."/>
            <person name="Varga T."/>
            <person name="Kohler A."/>
            <person name="Feng B."/>
            <person name="Cao Y."/>
            <person name="Lipzen A."/>
            <person name="Daum C."/>
            <person name="Hundley H."/>
            <person name="Pangilinan J."/>
            <person name="Johnson J."/>
            <person name="Barry K."/>
            <person name="LaButti K."/>
            <person name="Ng V."/>
            <person name="Ahrendt S."/>
            <person name="Min B."/>
            <person name="Choi I.G."/>
            <person name="Park H."/>
            <person name="Plett J.M."/>
            <person name="Magnuson J."/>
            <person name="Spatafora J.W."/>
            <person name="Nagy L.G."/>
            <person name="Henrissat B."/>
            <person name="Grigoriev I.V."/>
            <person name="Yang Z.L."/>
            <person name="Xu J."/>
            <person name="Martin F.M."/>
        </authorList>
    </citation>
    <scope>NUCLEOTIDE SEQUENCE</scope>
    <source>
        <strain evidence="1">KKN 215</strain>
    </source>
</reference>